<feature type="signal peptide" evidence="7">
    <location>
        <begin position="1"/>
        <end position="20"/>
    </location>
</feature>
<dbReference type="AlphaFoldDB" id="A0A078S2M2"/>
<evidence type="ECO:0000256" key="3">
    <source>
        <dbReference type="ARBA" id="ARBA00022801"/>
    </source>
</evidence>
<dbReference type="CDD" id="cd08982">
    <property type="entry name" value="GH43-like"/>
    <property type="match status" value="1"/>
</dbReference>
<gene>
    <name evidence="10" type="ORF">M094_4465</name>
</gene>
<evidence type="ECO:0000259" key="9">
    <source>
        <dbReference type="PROSITE" id="PS50853"/>
    </source>
</evidence>
<dbReference type="InterPro" id="IPR036116">
    <property type="entry name" value="FN3_sf"/>
</dbReference>
<dbReference type="PROSITE" id="PS50853">
    <property type="entry name" value="FN3"/>
    <property type="match status" value="1"/>
</dbReference>
<dbReference type="Pfam" id="PF00754">
    <property type="entry name" value="F5_F8_type_C"/>
    <property type="match status" value="1"/>
</dbReference>
<dbReference type="InterPro" id="IPR006710">
    <property type="entry name" value="Glyco_hydro_43"/>
</dbReference>
<keyword evidence="7" id="KW-0732">Signal</keyword>
<keyword evidence="5" id="KW-0326">Glycosidase</keyword>
<dbReference type="Pfam" id="PF00041">
    <property type="entry name" value="fn3"/>
    <property type="match status" value="1"/>
</dbReference>
<dbReference type="Proteomes" id="UP000028013">
    <property type="component" value="Unassembled WGS sequence"/>
</dbReference>
<dbReference type="SUPFAM" id="SSF49785">
    <property type="entry name" value="Galactose-binding domain-like"/>
    <property type="match status" value="1"/>
</dbReference>
<evidence type="ECO:0000256" key="5">
    <source>
        <dbReference type="ARBA" id="ARBA00023295"/>
    </source>
</evidence>
<keyword evidence="2" id="KW-0858">Xylan degradation</keyword>
<dbReference type="CDD" id="cd00063">
    <property type="entry name" value="FN3"/>
    <property type="match status" value="1"/>
</dbReference>
<evidence type="ECO:0000256" key="7">
    <source>
        <dbReference type="SAM" id="SignalP"/>
    </source>
</evidence>
<feature type="domain" description="Fibronectin type-III" evidence="9">
    <location>
        <begin position="612"/>
        <end position="699"/>
    </location>
</feature>
<dbReference type="PANTHER" id="PTHR43772:SF2">
    <property type="entry name" value="PUTATIVE (AFU_ORTHOLOGUE AFUA_2G04480)-RELATED"/>
    <property type="match status" value="1"/>
</dbReference>
<protein>
    <submittedName>
        <fullName evidence="10">Glycosyl hydrolases 43 family protein</fullName>
    </submittedName>
</protein>
<dbReference type="InterPro" id="IPR008969">
    <property type="entry name" value="CarboxyPept-like_regulatory"/>
</dbReference>
<dbReference type="RefSeq" id="WP_035447057.1">
    <property type="nucleotide sequence ID" value="NZ_JNHN01000147.1"/>
</dbReference>
<feature type="site" description="Important for catalytic activity, responsible for pKa modulation of the active site Glu and correct orientation of both the proton donor and substrate" evidence="6">
    <location>
        <position position="267"/>
    </location>
</feature>
<dbReference type="Gene3D" id="2.115.10.20">
    <property type="entry name" value="Glycosyl hydrolase domain, family 43"/>
    <property type="match status" value="1"/>
</dbReference>
<evidence type="ECO:0000313" key="10">
    <source>
        <dbReference type="EMBL" id="KDS52940.1"/>
    </source>
</evidence>
<reference evidence="10 11" key="1">
    <citation type="submission" date="2014-04" db="EMBL/GenBank/DDBJ databases">
        <authorList>
            <person name="Sears C."/>
            <person name="Carroll K."/>
            <person name="Sack B.R."/>
            <person name="Qadri F."/>
            <person name="Myers L.L."/>
            <person name="Chung G.-T."/>
            <person name="Escheverria P."/>
            <person name="Fraser C.M."/>
            <person name="Sadzewicz L."/>
            <person name="Shefchek K.A."/>
            <person name="Tallon L."/>
            <person name="Das S.P."/>
            <person name="Daugherty S."/>
            <person name="Mongodin E.F."/>
        </authorList>
    </citation>
    <scope>NUCLEOTIDE SEQUENCE [LARGE SCALE GENOMIC DNA]</scope>
    <source>
        <strain evidence="10 11">3978 T3 ii</strain>
    </source>
</reference>
<evidence type="ECO:0000256" key="1">
    <source>
        <dbReference type="ARBA" id="ARBA00009865"/>
    </source>
</evidence>
<dbReference type="Pfam" id="PF04616">
    <property type="entry name" value="Glyco_hydro_43"/>
    <property type="match status" value="1"/>
</dbReference>
<evidence type="ECO:0000256" key="4">
    <source>
        <dbReference type="ARBA" id="ARBA00023277"/>
    </source>
</evidence>
<comment type="caution">
    <text evidence="10">The sequence shown here is derived from an EMBL/GenBank/DDBJ whole genome shotgun (WGS) entry which is preliminary data.</text>
</comment>
<proteinExistence type="inferred from homology"/>
<feature type="chain" id="PRO_5001744639" evidence="7">
    <location>
        <begin position="21"/>
        <end position="699"/>
    </location>
</feature>
<evidence type="ECO:0000256" key="6">
    <source>
        <dbReference type="PIRSR" id="PIRSR606710-2"/>
    </source>
</evidence>
<keyword evidence="4" id="KW-0119">Carbohydrate metabolism</keyword>
<dbReference type="SMART" id="SM00060">
    <property type="entry name" value="FN3"/>
    <property type="match status" value="1"/>
</dbReference>
<name>A0A078S2M2_BACUN</name>
<dbReference type="InterPro" id="IPR013783">
    <property type="entry name" value="Ig-like_fold"/>
</dbReference>
<dbReference type="PANTHER" id="PTHR43772">
    <property type="entry name" value="ENDO-1,4-BETA-XYLANASE"/>
    <property type="match status" value="1"/>
</dbReference>
<dbReference type="InterPro" id="IPR008979">
    <property type="entry name" value="Galactose-bd-like_sf"/>
</dbReference>
<comment type="similarity">
    <text evidence="1">Belongs to the glycosyl hydrolase 43 family.</text>
</comment>
<evidence type="ECO:0000313" key="11">
    <source>
        <dbReference type="Proteomes" id="UP000028013"/>
    </source>
</evidence>
<dbReference type="Gene3D" id="2.60.40.10">
    <property type="entry name" value="Immunoglobulins"/>
    <property type="match status" value="1"/>
</dbReference>
<dbReference type="PATRIC" id="fig|1339349.3.peg.1222"/>
<keyword evidence="3 10" id="KW-0378">Hydrolase</keyword>
<sequence length="699" mass="79314">MVKRFLISCGIAFAALTAKATPDDSIKVVKGQVSDYYITVTQDRIVKGHVLDTNRQPLAGATVMFFASPMHNTTAHDGSFAIKGAKNDVHLYVYYPGKKIVNRILALDETDIEVVMEKEVHKATAIRRPAQATRWYDPQAPLSRTFCNPMNISYNFEPFNNNVRPNGSFRSSADPMAVEYKGEYFLFSTNQGGFHYSKNLVDWDFVPAGFQRKPTDDDQCAPAAYVSGDTLFYTGSTYEGLAVWYSTHPKTGRFKRAIEKNVLPTWDPCMFLDDDGRLYMYYGSSNEYPLKAVELDRNDFYPISKIHEVMMLRPEEHGWERFGMNNDDEVTLRPFTEGAYMTKHNGKYYFQYGAPGTEFKVYADGVYVSDSPLGPFVYQKHNPMCYKPGGYVQGAGHGGTFCDVKGNYWHVATCMLSLKYKFERRIGLYPVAFDKDGVMYSSTAFGDYPNWAEPMDVKNPAERFTGWMLLSYGKPVEVSSTDSIHAASNLTDESMRTYWAARSGNPGEWAGIDLGSTKNVRAVQLNFYDHKAVQYNRAMDIYHQYRIFASEDGKEWTLVIDKSDSDKDCPHDYIELNEPLRARYLKYENVHMPTGNVALSGFRVFGNGDGDVPQAVKGLTVKRDRKDRRNALISWQPEASAYGYNIYYGTAEGKMYNAITVLGQTEYDFRGLDADTDYYFTIEALNENGRSPLCKTTKN</sequence>
<dbReference type="InterPro" id="IPR052176">
    <property type="entry name" value="Glycosyl_Hydrlase_43_Enz"/>
</dbReference>
<evidence type="ECO:0000256" key="2">
    <source>
        <dbReference type="ARBA" id="ARBA00022651"/>
    </source>
</evidence>
<evidence type="ECO:0000259" key="8">
    <source>
        <dbReference type="PROSITE" id="PS50022"/>
    </source>
</evidence>
<dbReference type="SUPFAM" id="SSF49464">
    <property type="entry name" value="Carboxypeptidase regulatory domain-like"/>
    <property type="match status" value="1"/>
</dbReference>
<organism evidence="10 11">
    <name type="scientific">Bacteroides uniformis str. 3978 T3 ii</name>
    <dbReference type="NCBI Taxonomy" id="1339349"/>
    <lineage>
        <taxon>Bacteria</taxon>
        <taxon>Pseudomonadati</taxon>
        <taxon>Bacteroidota</taxon>
        <taxon>Bacteroidia</taxon>
        <taxon>Bacteroidales</taxon>
        <taxon>Bacteroidaceae</taxon>
        <taxon>Bacteroides</taxon>
    </lineage>
</organism>
<dbReference type="InterPro" id="IPR000421">
    <property type="entry name" value="FA58C"/>
</dbReference>
<accession>A0A078S2M2</accession>
<dbReference type="PROSITE" id="PS50022">
    <property type="entry name" value="FA58C_3"/>
    <property type="match status" value="1"/>
</dbReference>
<dbReference type="SUPFAM" id="SSF75005">
    <property type="entry name" value="Arabinanase/levansucrase/invertase"/>
    <property type="match status" value="1"/>
</dbReference>
<dbReference type="InterPro" id="IPR023296">
    <property type="entry name" value="Glyco_hydro_beta-prop_sf"/>
</dbReference>
<dbReference type="GO" id="GO:0004553">
    <property type="term" value="F:hydrolase activity, hydrolyzing O-glycosyl compounds"/>
    <property type="evidence" value="ECO:0007669"/>
    <property type="project" value="InterPro"/>
</dbReference>
<keyword evidence="2" id="KW-0624">Polysaccharide degradation</keyword>
<dbReference type="EMBL" id="JNHN01000147">
    <property type="protein sequence ID" value="KDS52940.1"/>
    <property type="molecule type" value="Genomic_DNA"/>
</dbReference>
<dbReference type="Gene3D" id="2.60.120.260">
    <property type="entry name" value="Galactose-binding domain-like"/>
    <property type="match status" value="1"/>
</dbReference>
<dbReference type="GO" id="GO:0045493">
    <property type="term" value="P:xylan catabolic process"/>
    <property type="evidence" value="ECO:0007669"/>
    <property type="project" value="UniProtKB-KW"/>
</dbReference>
<dbReference type="SUPFAM" id="SSF49265">
    <property type="entry name" value="Fibronectin type III"/>
    <property type="match status" value="1"/>
</dbReference>
<feature type="domain" description="F5/8 type C" evidence="8">
    <location>
        <begin position="457"/>
        <end position="607"/>
    </location>
</feature>
<dbReference type="InterPro" id="IPR003961">
    <property type="entry name" value="FN3_dom"/>
</dbReference>